<accession>A0AAJ2EX00</accession>
<organism evidence="3 4">
    <name type="scientific">Pseudomonas oryzihabitans</name>
    <dbReference type="NCBI Taxonomy" id="47885"/>
    <lineage>
        <taxon>Bacteria</taxon>
        <taxon>Pseudomonadati</taxon>
        <taxon>Pseudomonadota</taxon>
        <taxon>Gammaproteobacteria</taxon>
        <taxon>Pseudomonadales</taxon>
        <taxon>Pseudomonadaceae</taxon>
        <taxon>Pseudomonas</taxon>
    </lineage>
</organism>
<dbReference type="InterPro" id="IPR036852">
    <property type="entry name" value="Peptidase_S8/S53_dom_sf"/>
</dbReference>
<feature type="domain" description="Peptidase S8/S53" evidence="2">
    <location>
        <begin position="324"/>
        <end position="548"/>
    </location>
</feature>
<evidence type="ECO:0000313" key="3">
    <source>
        <dbReference type="EMBL" id="MDR6235318.1"/>
    </source>
</evidence>
<dbReference type="Proteomes" id="UP001268036">
    <property type="component" value="Unassembled WGS sequence"/>
</dbReference>
<dbReference type="InterPro" id="IPR000209">
    <property type="entry name" value="Peptidase_S8/S53_dom"/>
</dbReference>
<dbReference type="GO" id="GO:0004252">
    <property type="term" value="F:serine-type endopeptidase activity"/>
    <property type="evidence" value="ECO:0007669"/>
    <property type="project" value="InterPro"/>
</dbReference>
<dbReference type="Pfam" id="PF00082">
    <property type="entry name" value="Peptidase_S8"/>
    <property type="match status" value="1"/>
</dbReference>
<dbReference type="AlphaFoldDB" id="A0AAJ2EX00"/>
<evidence type="ECO:0000313" key="4">
    <source>
        <dbReference type="Proteomes" id="UP001268036"/>
    </source>
</evidence>
<proteinExistence type="predicted"/>
<name>A0AAJ2EX00_9PSED</name>
<dbReference type="Gene3D" id="3.40.50.200">
    <property type="entry name" value="Peptidase S8/S53 domain"/>
    <property type="match status" value="1"/>
</dbReference>
<dbReference type="RefSeq" id="WP_309759811.1">
    <property type="nucleotide sequence ID" value="NZ_JAVJAF010000001.1"/>
</dbReference>
<feature type="region of interest" description="Disordered" evidence="1">
    <location>
        <begin position="271"/>
        <end position="291"/>
    </location>
</feature>
<dbReference type="EMBL" id="JAVJAF010000001">
    <property type="protein sequence ID" value="MDR6235318.1"/>
    <property type="molecule type" value="Genomic_DNA"/>
</dbReference>
<dbReference type="SUPFAM" id="SSF52743">
    <property type="entry name" value="Subtilisin-like"/>
    <property type="match status" value="1"/>
</dbReference>
<gene>
    <name evidence="3" type="ORF">QE440_003059</name>
</gene>
<protein>
    <recommendedName>
        <fullName evidence="2">Peptidase S8/S53 domain-containing protein</fullName>
    </recommendedName>
</protein>
<sequence length="752" mass="82643">MAEGIDKKPLLNPVLSLLKEPTPATISAGGKSRASIVQARLEAQRESLSSSFAEMNEKRDQIVTHAKKTHLIARMFKDSNAPSWTPNDLFDSSYGCRIIAPAHEGYLIEADVERFQLMASRIKKAKTIVNEVDISRIQSVSLFDASETLRRKSAEEIWKKNDESNRFIVWLMPFSDTTAKKSVYEKVLELYKAEVIKIDDNLFSNPFEIETDNVRLSPDGKLVPPILVRTLNRYLTEGTATFSVVLESPSALQALAGSGAAYRIDPISPIRVNSSPPGSGREPTPPKSASNLPVVLIVDGGRTAKSYQPCEVFRHEELVKDGVADHDHGNQITSLVCQGHAWNNNLVLPELNCAFVVAQAITKPGMPQPSPQTFIEYLEGVASRNTHGAKVWNLSFNEIMPNSSQSEISYLGHEINKIARKHGILPVISIGNVSPDNASILCPPADCESAITVSGRNADASGMPDIACKFSLRGPAPAGMKKPDLAWFSNLRMIGGNTKVGTSYATTLVSSLAAHTFANLKSPTPDLVRALLINSADREEHCESLGWGSPCSAESEPWLCKEGTVTLAWTSKIRPGFAYYWNEIPVPPEMIVNGKLCGRATLTAILKPETSKLAGPNYFSTRLEVSLQAKSPDGKNTVSLLGSMKESSESEMEARTELSKWSPIRRHCNRFKRKSIDFKSMRLYARVFGRDLYQFDLNDHHGLPDQEISFVLTFESNNPNSDIYSSMTSSLGGFVQSAVIEQKVELLVGSDE</sequence>
<dbReference type="GO" id="GO:0006508">
    <property type="term" value="P:proteolysis"/>
    <property type="evidence" value="ECO:0007669"/>
    <property type="project" value="InterPro"/>
</dbReference>
<reference evidence="3" key="1">
    <citation type="submission" date="2023-08" db="EMBL/GenBank/DDBJ databases">
        <title>Functional and genomic diversity of the sorghum phyllosphere microbiome.</title>
        <authorList>
            <person name="Shade A."/>
        </authorList>
    </citation>
    <scope>NUCLEOTIDE SEQUENCE</scope>
    <source>
        <strain evidence="3">SORGH_AS_0201</strain>
    </source>
</reference>
<comment type="caution">
    <text evidence="3">The sequence shown here is derived from an EMBL/GenBank/DDBJ whole genome shotgun (WGS) entry which is preliminary data.</text>
</comment>
<evidence type="ECO:0000256" key="1">
    <source>
        <dbReference type="SAM" id="MobiDB-lite"/>
    </source>
</evidence>
<evidence type="ECO:0000259" key="2">
    <source>
        <dbReference type="Pfam" id="PF00082"/>
    </source>
</evidence>